<feature type="domain" description="Beta-galactosidase trimerisation" evidence="1">
    <location>
        <begin position="11"/>
        <end position="78"/>
    </location>
</feature>
<sequence>MSTARLDTGGTGTLWTDRVRGTGSDVAVLASWTTGPQAGRPAITRRPAGKGSAAYVSTRLGAEGLPGTLAALLDAAGIAAELPAALRGRVGLAIRGNGDEEFWFLVNRTDEPVALAGLDGEPLTGTRAGEPADTGPAHVLGPRGVLVLRRPAAAR</sequence>
<dbReference type="RefSeq" id="WP_218027999.1">
    <property type="nucleotide sequence ID" value="NZ_CP021121.1"/>
</dbReference>
<protein>
    <submittedName>
        <fullName evidence="3">Beta-galactosidase</fullName>
    </submittedName>
</protein>
<dbReference type="GO" id="GO:0006012">
    <property type="term" value="P:galactose metabolic process"/>
    <property type="evidence" value="ECO:0007669"/>
    <property type="project" value="InterPro"/>
</dbReference>
<reference evidence="3" key="1">
    <citation type="submission" date="2017-03" db="EMBL/GenBank/DDBJ databases">
        <title>Identification and Characterization of a Gene Cluster for Tryptophan Dimers in Deep Sea-Derived Streptomyces sp. SCSIO 03032.</title>
        <authorList>
            <person name="Ma L."/>
            <person name="Zhang W."/>
            <person name="Zhu Y."/>
            <person name="Zhang G."/>
            <person name="Zhang H."/>
            <person name="Zhang L."/>
            <person name="Zhang Q."/>
            <person name="Zhang C."/>
        </authorList>
    </citation>
    <scope>NUCLEOTIDE SEQUENCE</scope>
    <source>
        <strain evidence="3">SCSIO 03032</strain>
    </source>
</reference>
<dbReference type="Gene3D" id="3.40.50.880">
    <property type="match status" value="1"/>
</dbReference>
<dbReference type="SUPFAM" id="SSF52317">
    <property type="entry name" value="Class I glutamine amidotransferase-like"/>
    <property type="match status" value="1"/>
</dbReference>
<feature type="domain" description="Beta-galactosidase C-terminal" evidence="2">
    <location>
        <begin position="93"/>
        <end position="150"/>
    </location>
</feature>
<dbReference type="InterPro" id="IPR013739">
    <property type="entry name" value="Beta_galactosidase_C"/>
</dbReference>
<proteinExistence type="predicted"/>
<dbReference type="Pfam" id="PF08532">
    <property type="entry name" value="Glyco_hydro_42M"/>
    <property type="match status" value="1"/>
</dbReference>
<evidence type="ECO:0000259" key="1">
    <source>
        <dbReference type="Pfam" id="PF08532"/>
    </source>
</evidence>
<organism evidence="3">
    <name type="scientific">Streptomyces marincola</name>
    <dbReference type="NCBI Taxonomy" id="2878388"/>
    <lineage>
        <taxon>Bacteria</taxon>
        <taxon>Bacillati</taxon>
        <taxon>Actinomycetota</taxon>
        <taxon>Actinomycetes</taxon>
        <taxon>Kitasatosporales</taxon>
        <taxon>Streptomycetaceae</taxon>
        <taxon>Streptomyces</taxon>
    </lineage>
</organism>
<dbReference type="InterPro" id="IPR029062">
    <property type="entry name" value="Class_I_gatase-like"/>
</dbReference>
<evidence type="ECO:0000313" key="3">
    <source>
        <dbReference type="EMBL" id="ARP51732.1"/>
    </source>
</evidence>
<evidence type="ECO:0000259" key="2">
    <source>
        <dbReference type="Pfam" id="PF08533"/>
    </source>
</evidence>
<dbReference type="Gene3D" id="2.60.40.1180">
    <property type="entry name" value="Golgi alpha-mannosidase II"/>
    <property type="match status" value="1"/>
</dbReference>
<dbReference type="GO" id="GO:0004565">
    <property type="term" value="F:beta-galactosidase activity"/>
    <property type="evidence" value="ECO:0007669"/>
    <property type="project" value="InterPro"/>
</dbReference>
<dbReference type="AlphaFoldDB" id="A0A1X9PY11"/>
<dbReference type="InterPro" id="IPR013780">
    <property type="entry name" value="Glyco_hydro_b"/>
</dbReference>
<dbReference type="EMBL" id="KY750719">
    <property type="protein sequence ID" value="ARP51732.1"/>
    <property type="molecule type" value="Genomic_DNA"/>
</dbReference>
<accession>A0A1X9PY11</accession>
<dbReference type="InterPro" id="IPR013738">
    <property type="entry name" value="Beta_galactosidase_Trimer"/>
</dbReference>
<name>A0A1X9PY11_9ACTN</name>
<dbReference type="Pfam" id="PF08533">
    <property type="entry name" value="Glyco_hydro_42C"/>
    <property type="match status" value="1"/>
</dbReference>